<dbReference type="Pfam" id="PF02785">
    <property type="entry name" value="Biotin_carb_C"/>
    <property type="match status" value="1"/>
</dbReference>
<dbReference type="Gene3D" id="3.30.470.20">
    <property type="entry name" value="ATP-grasp fold, B domain"/>
    <property type="match status" value="1"/>
</dbReference>
<dbReference type="InterPro" id="IPR011054">
    <property type="entry name" value="Rudment_hybrid_motif"/>
</dbReference>
<dbReference type="InterPro" id="IPR016185">
    <property type="entry name" value="PreATP-grasp_dom_sf"/>
</dbReference>
<feature type="domain" description="Lipoyl-binding" evidence="7">
    <location>
        <begin position="610"/>
        <end position="685"/>
    </location>
</feature>
<dbReference type="InterPro" id="IPR011761">
    <property type="entry name" value="ATP-grasp"/>
</dbReference>
<dbReference type="SUPFAM" id="SSF56059">
    <property type="entry name" value="Glutathione synthetase ATP-binding domain-like"/>
    <property type="match status" value="1"/>
</dbReference>
<dbReference type="InterPro" id="IPR005482">
    <property type="entry name" value="Biotin_COase_C"/>
</dbReference>
<dbReference type="Pfam" id="PF00289">
    <property type="entry name" value="Biotin_carb_N"/>
    <property type="match status" value="1"/>
</dbReference>
<evidence type="ECO:0000256" key="3">
    <source>
        <dbReference type="ARBA" id="ARBA00022741"/>
    </source>
</evidence>
<evidence type="ECO:0000256" key="2">
    <source>
        <dbReference type="ARBA" id="ARBA00022598"/>
    </source>
</evidence>
<dbReference type="InterPro" id="IPR048429">
    <property type="entry name" value="MCC_alpha_BT"/>
</dbReference>
<protein>
    <submittedName>
        <fullName evidence="10">Acetyl/propionyl/methylcrotonyl-CoA carboxylase subunit alpha</fullName>
    </submittedName>
</protein>
<dbReference type="SMART" id="SM00878">
    <property type="entry name" value="Biotin_carb_C"/>
    <property type="match status" value="1"/>
</dbReference>
<keyword evidence="2" id="KW-0436">Ligase</keyword>
<evidence type="ECO:0000256" key="5">
    <source>
        <dbReference type="ARBA" id="ARBA00023267"/>
    </source>
</evidence>
<dbReference type="SMART" id="SM01209">
    <property type="entry name" value="GARS_A"/>
    <property type="match status" value="1"/>
</dbReference>
<gene>
    <name evidence="10" type="ORF">B6N23_02965</name>
</gene>
<evidence type="ECO:0000256" key="1">
    <source>
        <dbReference type="ARBA" id="ARBA00001953"/>
    </source>
</evidence>
<evidence type="ECO:0000313" key="11">
    <source>
        <dbReference type="Proteomes" id="UP001235344"/>
    </source>
</evidence>
<organism evidence="10 11">
    <name type="scientific">Halomonas alkalicola</name>
    <dbReference type="NCBI Taxonomy" id="1930622"/>
    <lineage>
        <taxon>Bacteria</taxon>
        <taxon>Pseudomonadati</taxon>
        <taxon>Pseudomonadota</taxon>
        <taxon>Gammaproteobacteria</taxon>
        <taxon>Oceanospirillales</taxon>
        <taxon>Halomonadaceae</taxon>
        <taxon>Halomonas</taxon>
    </lineage>
</organism>
<dbReference type="InterPro" id="IPR050856">
    <property type="entry name" value="Biotin_carboxylase_complex"/>
</dbReference>
<evidence type="ECO:0000259" key="7">
    <source>
        <dbReference type="PROSITE" id="PS50968"/>
    </source>
</evidence>
<dbReference type="PROSITE" id="PS50968">
    <property type="entry name" value="BIOTINYL_LIPOYL"/>
    <property type="match status" value="1"/>
</dbReference>
<dbReference type="Gene3D" id="3.30.700.40">
    <property type="match status" value="1"/>
</dbReference>
<dbReference type="InterPro" id="IPR005481">
    <property type="entry name" value="BC-like_N"/>
</dbReference>
<proteinExistence type="predicted"/>
<keyword evidence="3 6" id="KW-0547">Nucleotide-binding</keyword>
<name>A0ABY9H5Z1_9GAMM</name>
<evidence type="ECO:0000256" key="4">
    <source>
        <dbReference type="ARBA" id="ARBA00022840"/>
    </source>
</evidence>
<dbReference type="Pfam" id="PF02786">
    <property type="entry name" value="CPSase_L_D2"/>
    <property type="match status" value="1"/>
</dbReference>
<reference evidence="10 11" key="1">
    <citation type="submission" date="2023-08" db="EMBL/GenBank/DDBJ databases">
        <title>Transcriptome Analysis of Halomonas alkalicola CICC 11012s to Identify the Genes Involved in Alkaline Tolerances.</title>
        <authorList>
            <person name="Zhai L."/>
        </authorList>
    </citation>
    <scope>NUCLEOTIDE SEQUENCE [LARGE SCALE GENOMIC DNA]</scope>
    <source>
        <strain evidence="10 11">CICC 11012s</strain>
    </source>
</reference>
<evidence type="ECO:0000313" key="10">
    <source>
        <dbReference type="EMBL" id="WLI73907.1"/>
    </source>
</evidence>
<dbReference type="Gene3D" id="2.40.50.100">
    <property type="match status" value="1"/>
</dbReference>
<dbReference type="SUPFAM" id="SSF51230">
    <property type="entry name" value="Single hybrid motif"/>
    <property type="match status" value="1"/>
</dbReference>
<sequence length="688" mass="74311">MTSEVKKFDTLLVANRGEIACRVMRTARAMGLRTVAVYSDADANARHVREADEAVRLGPAAARESYLKVEAVIEAARRTGAGAIHPGYGFLSENGPFVEALEKAGITFVGPPASAIAAMGDKSAAKERMSHAGVPLVPGYHGDDQDDALLKSEADKIGYPVLLKASAGGGGKGMRVVESAAGFQAALDGCRRESQAAFGDQRMLIEKYLTQPRHVEVQVFCDSHGNGVYLFERDCSVQRRHQKVLEEAPAPGMSAELRREMGEAAVRAAREIGYVGAGTVEFLLDADGSFFFMEMNTRLQVEHPVTEMITGQDLVEWQLRVAMGERLPLAQDELTITGHSFEARLYAEDPEQDFLPATGRLDRFALDLVGAGLSSSGKGSNKVRLDSGVESGDVVSMHYDPMLAKLIVHGDDRDQALATLNRALAALDVQGVVTNRAFLQRLATHPAFKGCELDTRFIEKNEATLFATQEITTEAYAAAALIGLKQLARECESDSPWDRHDGFRLNAPHTIRLALCATGQNLTNAQAPDAEGVVIVEGTRETDADPWHLTIGDTTLTARLQHLEGDAVAVTLDGHRRRLQARLGENGVVVMADPSGETCLFWRRIDAIDHGQHEAESTLTAPMHGTVVALLVEPGQKVEKGMPLMVMEAMKMEHTMSAPADGHVASFHFAAGDTVGQGDVLLEFAPEE</sequence>
<feature type="domain" description="Biotin carboxylation" evidence="9">
    <location>
        <begin position="7"/>
        <end position="463"/>
    </location>
</feature>
<dbReference type="InterPro" id="IPR000089">
    <property type="entry name" value="Biotin_lipoyl"/>
</dbReference>
<keyword evidence="4 6" id="KW-0067">ATP-binding</keyword>
<dbReference type="InterPro" id="IPR011053">
    <property type="entry name" value="Single_hybrid_motif"/>
</dbReference>
<keyword evidence="5" id="KW-0092">Biotin</keyword>
<dbReference type="SUPFAM" id="SSF52440">
    <property type="entry name" value="PreATP-grasp domain"/>
    <property type="match status" value="1"/>
</dbReference>
<dbReference type="PROSITE" id="PS50979">
    <property type="entry name" value="BC"/>
    <property type="match status" value="1"/>
</dbReference>
<evidence type="ECO:0000259" key="8">
    <source>
        <dbReference type="PROSITE" id="PS50975"/>
    </source>
</evidence>
<dbReference type="PROSITE" id="PS50975">
    <property type="entry name" value="ATP_GRASP"/>
    <property type="match status" value="1"/>
</dbReference>
<dbReference type="Pfam" id="PF00364">
    <property type="entry name" value="Biotin_lipoyl"/>
    <property type="match status" value="1"/>
</dbReference>
<dbReference type="Proteomes" id="UP001235344">
    <property type="component" value="Chromosome"/>
</dbReference>
<dbReference type="PROSITE" id="PS00867">
    <property type="entry name" value="CPSASE_2"/>
    <property type="match status" value="1"/>
</dbReference>
<dbReference type="SUPFAM" id="SSF51246">
    <property type="entry name" value="Rudiment single hybrid motif"/>
    <property type="match status" value="1"/>
</dbReference>
<evidence type="ECO:0000259" key="9">
    <source>
        <dbReference type="PROSITE" id="PS50979"/>
    </source>
</evidence>
<dbReference type="RefSeq" id="WP_302142535.1">
    <property type="nucleotide sequence ID" value="NZ_CP130143.1"/>
</dbReference>
<feature type="domain" description="ATP-grasp" evidence="8">
    <location>
        <begin position="126"/>
        <end position="323"/>
    </location>
</feature>
<keyword evidence="11" id="KW-1185">Reference proteome</keyword>
<dbReference type="InterPro" id="IPR005479">
    <property type="entry name" value="CPAse_ATP-bd"/>
</dbReference>
<dbReference type="Pfam" id="PF21139">
    <property type="entry name" value="BT_MCC_alpha"/>
    <property type="match status" value="1"/>
</dbReference>
<accession>A0ABY9H5Z1</accession>
<dbReference type="InterPro" id="IPR011764">
    <property type="entry name" value="Biotin_carboxylation_dom"/>
</dbReference>
<evidence type="ECO:0000256" key="6">
    <source>
        <dbReference type="PROSITE-ProRule" id="PRU00409"/>
    </source>
</evidence>
<dbReference type="CDD" id="cd06850">
    <property type="entry name" value="biotinyl_domain"/>
    <property type="match status" value="1"/>
</dbReference>
<dbReference type="PANTHER" id="PTHR18866:SF33">
    <property type="entry name" value="METHYLCROTONOYL-COA CARBOXYLASE SUBUNIT ALPHA, MITOCHONDRIAL-RELATED"/>
    <property type="match status" value="1"/>
</dbReference>
<dbReference type="PROSITE" id="PS00866">
    <property type="entry name" value="CPSASE_1"/>
    <property type="match status" value="1"/>
</dbReference>
<dbReference type="EMBL" id="CP131913">
    <property type="protein sequence ID" value="WLI73907.1"/>
    <property type="molecule type" value="Genomic_DNA"/>
</dbReference>
<dbReference type="PANTHER" id="PTHR18866">
    <property type="entry name" value="CARBOXYLASE:PYRUVATE/ACETYL-COA/PROPIONYL-COA CARBOXYLASE"/>
    <property type="match status" value="1"/>
</dbReference>
<comment type="cofactor">
    <cofactor evidence="1">
        <name>biotin</name>
        <dbReference type="ChEBI" id="CHEBI:57586"/>
    </cofactor>
</comment>